<dbReference type="GO" id="GO:0015171">
    <property type="term" value="F:amino acid transmembrane transporter activity"/>
    <property type="evidence" value="ECO:0007669"/>
    <property type="project" value="TreeGrafter"/>
</dbReference>
<accession>A0A9Q0H3M3</accession>
<organism evidence="4 5">
    <name type="scientific">Protea cynaroides</name>
    <dbReference type="NCBI Taxonomy" id="273540"/>
    <lineage>
        <taxon>Eukaryota</taxon>
        <taxon>Viridiplantae</taxon>
        <taxon>Streptophyta</taxon>
        <taxon>Embryophyta</taxon>
        <taxon>Tracheophyta</taxon>
        <taxon>Spermatophyta</taxon>
        <taxon>Magnoliopsida</taxon>
        <taxon>Proteales</taxon>
        <taxon>Proteaceae</taxon>
        <taxon>Protea</taxon>
    </lineage>
</organism>
<evidence type="ECO:0000313" key="5">
    <source>
        <dbReference type="Proteomes" id="UP001141806"/>
    </source>
</evidence>
<dbReference type="OrthoDB" id="47059at2759"/>
<dbReference type="GO" id="GO:0005975">
    <property type="term" value="P:carbohydrate metabolic process"/>
    <property type="evidence" value="ECO:0007669"/>
    <property type="project" value="InterPro"/>
</dbReference>
<dbReference type="PANTHER" id="PTHR43243:SF45">
    <property type="entry name" value="CATIONIC AMINO ACID TRANSPORTER 9, CHLOROPLASTIC"/>
    <property type="match status" value="1"/>
</dbReference>
<proteinExistence type="inferred from homology"/>
<dbReference type="PANTHER" id="PTHR43243">
    <property type="entry name" value="INNER MEMBRANE TRANSPORTER YGJI-RELATED"/>
    <property type="match status" value="1"/>
</dbReference>
<evidence type="ECO:0000256" key="1">
    <source>
        <dbReference type="ARBA" id="ARBA00008572"/>
    </source>
</evidence>
<gene>
    <name evidence="4" type="ORF">NE237_025700</name>
</gene>
<dbReference type="InterPro" id="IPR036881">
    <property type="entry name" value="Glyco_hydro_3_C_sf"/>
</dbReference>
<sequence length="364" mass="40336">MLERYVVAWKSMTGGNVHGVKELFEGTLSINKLVLILLAILTIVLRLGVRESLASTSIMAMTKVIIVIFVIVIGFFKIDVSNWYPLVTNGFKVAVTGDMVVFFAYKFYTVVISIEECRNPQRNLPKDAWALFLDHDALNIFTGEWIPNPETPYYTNLSCRASHKHQTCMTCGYIGTPCDPKSYFKGLKEYIEKASCATGCLNMQCTVHNGQAIQIAKEADVVMVVVGLDLSQETDGQALAKLIEFNPSGRLPMTWYPEALSGKKALVSANDGVADWVWSLVIKGRAWDVIEGDMPQLVTKTDEVDLRLGTEAEPQERAEAGIFAASDLSFHDPISEFILELVVLAEILDPRLSCIRVIIPCFAA</sequence>
<dbReference type="GO" id="GO:0004553">
    <property type="term" value="F:hydrolase activity, hydrolyzing O-glycosyl compounds"/>
    <property type="evidence" value="ECO:0007669"/>
    <property type="project" value="InterPro"/>
</dbReference>
<feature type="transmembrane region" description="Helical" evidence="3">
    <location>
        <begin position="90"/>
        <end position="114"/>
    </location>
</feature>
<name>A0A9Q0H3M3_9MAGN</name>
<evidence type="ECO:0000256" key="2">
    <source>
        <dbReference type="ARBA" id="ARBA00022801"/>
    </source>
</evidence>
<keyword evidence="3" id="KW-1133">Transmembrane helix</keyword>
<dbReference type="Gene3D" id="1.20.1740.10">
    <property type="entry name" value="Amino acid/polyamine transporter I"/>
    <property type="match status" value="1"/>
</dbReference>
<dbReference type="EMBL" id="JAMYWD010000010">
    <property type="protein sequence ID" value="KAJ4958589.1"/>
    <property type="molecule type" value="Genomic_DNA"/>
</dbReference>
<feature type="transmembrane region" description="Helical" evidence="3">
    <location>
        <begin position="30"/>
        <end position="48"/>
    </location>
</feature>
<reference evidence="4" key="1">
    <citation type="journal article" date="2023" name="Plant J.">
        <title>The genome of the king protea, Protea cynaroides.</title>
        <authorList>
            <person name="Chang J."/>
            <person name="Duong T.A."/>
            <person name="Schoeman C."/>
            <person name="Ma X."/>
            <person name="Roodt D."/>
            <person name="Barker N."/>
            <person name="Li Z."/>
            <person name="Van de Peer Y."/>
            <person name="Mizrachi E."/>
        </authorList>
    </citation>
    <scope>NUCLEOTIDE SEQUENCE</scope>
    <source>
        <tissue evidence="4">Young leaves</tissue>
    </source>
</reference>
<feature type="transmembrane region" description="Helical" evidence="3">
    <location>
        <begin position="60"/>
        <end position="78"/>
    </location>
</feature>
<keyword evidence="2" id="KW-0378">Hydrolase</keyword>
<comment type="similarity">
    <text evidence="1">Belongs to the amino acid-polyamine-organocation (APC) superfamily. Cationic amino acid transporter (CAT) (TC 2.A.3.3) family.</text>
</comment>
<dbReference type="Proteomes" id="UP001141806">
    <property type="component" value="Unassembled WGS sequence"/>
</dbReference>
<protein>
    <submittedName>
        <fullName evidence="4">Uncharacterized protein</fullName>
    </submittedName>
</protein>
<keyword evidence="3" id="KW-0812">Transmembrane</keyword>
<comment type="caution">
    <text evidence="4">The sequence shown here is derived from an EMBL/GenBank/DDBJ whole genome shotgun (WGS) entry which is preliminary data.</text>
</comment>
<dbReference type="SUPFAM" id="SSF52279">
    <property type="entry name" value="Beta-D-glucan exohydrolase, C-terminal domain"/>
    <property type="match status" value="1"/>
</dbReference>
<evidence type="ECO:0000256" key="3">
    <source>
        <dbReference type="SAM" id="Phobius"/>
    </source>
</evidence>
<keyword evidence="3" id="KW-0472">Membrane</keyword>
<keyword evidence="5" id="KW-1185">Reference proteome</keyword>
<dbReference type="AlphaFoldDB" id="A0A9Q0H3M3"/>
<evidence type="ECO:0000313" key="4">
    <source>
        <dbReference type="EMBL" id="KAJ4958589.1"/>
    </source>
</evidence>